<evidence type="ECO:0000313" key="2">
    <source>
        <dbReference type="EMBL" id="PKI73696.1"/>
    </source>
</evidence>
<reference evidence="1" key="2">
    <citation type="submission" date="2017-06" db="EMBL/GenBank/DDBJ databases">
        <title>The pomegranate genome and the genomics of punicalagin biosynthesis.</title>
        <authorList>
            <person name="Xu C."/>
        </authorList>
    </citation>
    <scope>NUCLEOTIDE SEQUENCE [LARGE SCALE GENOMIC DNA]</scope>
    <source>
        <tissue evidence="1">Fresh leaf</tissue>
    </source>
</reference>
<evidence type="ECO:0000313" key="3">
    <source>
        <dbReference type="Proteomes" id="UP000197138"/>
    </source>
</evidence>
<reference evidence="3" key="1">
    <citation type="journal article" date="2017" name="Plant J.">
        <title>The pomegranate (Punica granatum L.) genome and the genomics of punicalagin biosynthesis.</title>
        <authorList>
            <person name="Qin G."/>
            <person name="Xu C."/>
            <person name="Ming R."/>
            <person name="Tang H."/>
            <person name="Guyot R."/>
            <person name="Kramer E.M."/>
            <person name="Hu Y."/>
            <person name="Yi X."/>
            <person name="Qi Y."/>
            <person name="Xu X."/>
            <person name="Gao Z."/>
            <person name="Pan H."/>
            <person name="Jian J."/>
            <person name="Tian Y."/>
            <person name="Yue Z."/>
            <person name="Xu Y."/>
        </authorList>
    </citation>
    <scope>NUCLEOTIDE SEQUENCE [LARGE SCALE GENOMIC DNA]</scope>
    <source>
        <strain evidence="3">cv. Dabenzi</strain>
    </source>
</reference>
<dbReference type="AlphaFoldDB" id="A0A218WPM4"/>
<organism evidence="1 3">
    <name type="scientific">Punica granatum</name>
    <name type="common">Pomegranate</name>
    <dbReference type="NCBI Taxonomy" id="22663"/>
    <lineage>
        <taxon>Eukaryota</taxon>
        <taxon>Viridiplantae</taxon>
        <taxon>Streptophyta</taxon>
        <taxon>Embryophyta</taxon>
        <taxon>Tracheophyta</taxon>
        <taxon>Spermatophyta</taxon>
        <taxon>Magnoliopsida</taxon>
        <taxon>eudicotyledons</taxon>
        <taxon>Gunneridae</taxon>
        <taxon>Pentapetalae</taxon>
        <taxon>rosids</taxon>
        <taxon>malvids</taxon>
        <taxon>Myrtales</taxon>
        <taxon>Lythraceae</taxon>
        <taxon>Punica</taxon>
    </lineage>
</organism>
<gene>
    <name evidence="1" type="ORF">CDL15_Pgr013332</name>
    <name evidence="2" type="ORF">CRG98_005937</name>
</gene>
<evidence type="ECO:0000313" key="4">
    <source>
        <dbReference type="Proteomes" id="UP000233551"/>
    </source>
</evidence>
<comment type="caution">
    <text evidence="1">The sequence shown here is derived from an EMBL/GenBank/DDBJ whole genome shotgun (WGS) entry which is preliminary data.</text>
</comment>
<keyword evidence="4" id="KW-1185">Reference proteome</keyword>
<name>A0A218WPM4_PUNGR</name>
<dbReference type="Proteomes" id="UP000197138">
    <property type="component" value="Unassembled WGS sequence"/>
</dbReference>
<dbReference type="EMBL" id="PGOL01000265">
    <property type="protein sequence ID" value="PKI73696.1"/>
    <property type="molecule type" value="Genomic_DNA"/>
</dbReference>
<accession>A0A218WPM4</accession>
<dbReference type="EMBL" id="MTKT01003779">
    <property type="protein sequence ID" value="OWM74428.1"/>
    <property type="molecule type" value="Genomic_DNA"/>
</dbReference>
<protein>
    <submittedName>
        <fullName evidence="1">Uncharacterized protein</fullName>
    </submittedName>
</protein>
<evidence type="ECO:0000313" key="1">
    <source>
        <dbReference type="EMBL" id="OWM74428.1"/>
    </source>
</evidence>
<dbReference type="Proteomes" id="UP000233551">
    <property type="component" value="Unassembled WGS sequence"/>
</dbReference>
<proteinExistence type="predicted"/>
<reference evidence="2 4" key="3">
    <citation type="submission" date="2017-11" db="EMBL/GenBank/DDBJ databases">
        <title>De-novo sequencing of pomegranate (Punica granatum L.) genome.</title>
        <authorList>
            <person name="Akparov Z."/>
            <person name="Amiraslanov A."/>
            <person name="Hajiyeva S."/>
            <person name="Abbasov M."/>
            <person name="Kaur K."/>
            <person name="Hamwieh A."/>
            <person name="Solovyev V."/>
            <person name="Salamov A."/>
            <person name="Braich B."/>
            <person name="Kosarev P."/>
            <person name="Mahmoud A."/>
            <person name="Hajiyev E."/>
            <person name="Babayeva S."/>
            <person name="Izzatullayeva V."/>
            <person name="Mammadov A."/>
            <person name="Mammadov A."/>
            <person name="Sharifova S."/>
            <person name="Ojaghi J."/>
            <person name="Eynullazada K."/>
            <person name="Bayramov B."/>
            <person name="Abdulazimova A."/>
            <person name="Shahmuradov I."/>
        </authorList>
    </citation>
    <scope>NUCLEOTIDE SEQUENCE [LARGE SCALE GENOMIC DNA]</scope>
    <source>
        <strain evidence="2">AG2017</strain>
        <strain evidence="4">cv. AG2017</strain>
        <tissue evidence="2">Leaf</tissue>
    </source>
</reference>
<sequence length="115" mass="12285">MVPTNRLSQCAISLDLEVEISVDSRGGGVSLRSSPPTEVALGDLNFKISVDSASEESAGGHHLPFRPFVSPKYVSNLEGPLANAPHALPPSLFGNKPSLSRYGAFIFLFSKFLNL</sequence>